<proteinExistence type="predicted"/>
<dbReference type="Pfam" id="PF00106">
    <property type="entry name" value="adh_short"/>
    <property type="match status" value="1"/>
</dbReference>
<dbReference type="RefSeq" id="WP_075194066.1">
    <property type="nucleotide sequence ID" value="NZ_JADKNN010000038.1"/>
</dbReference>
<dbReference type="Proteomes" id="UP000469927">
    <property type="component" value="Unassembled WGS sequence"/>
</dbReference>
<name>A0A2T7AJT6_9ENTR</name>
<evidence type="ECO:0000313" key="2">
    <source>
        <dbReference type="EMBL" id="PUX08604.1"/>
    </source>
</evidence>
<dbReference type="Gene3D" id="3.40.50.720">
    <property type="entry name" value="NAD(P)-binding Rossmann-like Domain"/>
    <property type="match status" value="1"/>
</dbReference>
<dbReference type="PANTHER" id="PTHR45458">
    <property type="entry name" value="SHORT-CHAIN DEHYDROGENASE/REDUCTASE SDR"/>
    <property type="match status" value="1"/>
</dbReference>
<sequence>MTAKNIIIIGASRGIGRGLAEAFASEGAQVIATVRREQGHEETHPQITTQRVDMTDAASCARLQQALSALTVDALVVNAGVFGPDHQSVSEATEEEIASLFMTNAVAPVRLAQALLPQVREGGVIAFMSSATASFTHNDTGDMALYRASKSALNSLARSFAVTKALPGKRGVLLLHPGWVQTDMGGERAPVTVTESAAGLQKVINAALDNPQCQFIDYLGKAIAP</sequence>
<dbReference type="PANTHER" id="PTHR45458:SF1">
    <property type="entry name" value="SHORT CHAIN DEHYDROGENASE"/>
    <property type="match status" value="1"/>
</dbReference>
<reference evidence="2 3" key="1">
    <citation type="submission" date="2016-12" db="EMBL/GenBank/DDBJ databases">
        <title>Analysis of the Molecular Diversity Among Cronobacter Species Isolated from Filth Flies Using a Pan Genomic DNA Microarray.</title>
        <authorList>
            <person name="Pava-Ripoll M."/>
            <person name="Tall B."/>
            <person name="Farber J."/>
            <person name="Fanning S."/>
            <person name="Lehner A."/>
            <person name="Stephan R."/>
            <person name="Pagotto F."/>
            <person name="Iverson C."/>
            <person name="Ziobro G."/>
            <person name="Miller A."/>
            <person name="Pearson R."/>
            <person name="Yan Q."/>
            <person name="Kim M."/>
            <person name="Jeong S."/>
            <person name="Park J."/>
            <person name="Jun S."/>
            <person name="Choi H."/>
            <person name="Chung T."/>
            <person name="Yoo Y."/>
            <person name="Park E."/>
            <person name="Hwang S."/>
            <person name="Lee B."/>
            <person name="Sathyamoorthy V."/>
            <person name="Carter L."/>
            <person name="Mammel M."/>
            <person name="Jackson S."/>
            <person name="Kothary M."/>
            <person name="Patel I."/>
            <person name="Grim C."/>
            <person name="Gopinath G."/>
            <person name="Gangiredla J."/>
            <person name="Chase H."/>
        </authorList>
    </citation>
    <scope>NUCLEOTIDE SEQUENCE [LARGE SCALE GENOMIC DNA]</scope>
    <source>
        <strain evidence="2 3">MOD1-Md1s</strain>
    </source>
</reference>
<accession>A0A2T7AJT6</accession>
<dbReference type="Proteomes" id="UP000244378">
    <property type="component" value="Unassembled WGS sequence"/>
</dbReference>
<evidence type="ECO:0000313" key="4">
    <source>
        <dbReference type="Proteomes" id="UP000469927"/>
    </source>
</evidence>
<dbReference type="GO" id="GO:0016616">
    <property type="term" value="F:oxidoreductase activity, acting on the CH-OH group of donors, NAD or NADP as acceptor"/>
    <property type="evidence" value="ECO:0007669"/>
    <property type="project" value="TreeGrafter"/>
</dbReference>
<protein>
    <submittedName>
        <fullName evidence="1">SDR family oxidoreductase</fullName>
    </submittedName>
    <submittedName>
        <fullName evidence="2">Short-chain dehydrogenase</fullName>
    </submittedName>
</protein>
<dbReference type="OrthoDB" id="5786478at2"/>
<dbReference type="InterPro" id="IPR052184">
    <property type="entry name" value="SDR_enzymes"/>
</dbReference>
<dbReference type="AlphaFoldDB" id="A0A2T7AJT6"/>
<evidence type="ECO:0000313" key="1">
    <source>
        <dbReference type="EMBL" id="KAB0876171.1"/>
    </source>
</evidence>
<dbReference type="InterPro" id="IPR002347">
    <property type="entry name" value="SDR_fam"/>
</dbReference>
<comment type="caution">
    <text evidence="2">The sequence shown here is derived from an EMBL/GenBank/DDBJ whole genome shotgun (WGS) entry which is preliminary data.</text>
</comment>
<dbReference type="EMBL" id="MSAE01000052">
    <property type="protein sequence ID" value="PUX08604.1"/>
    <property type="molecule type" value="Genomic_DNA"/>
</dbReference>
<gene>
    <name evidence="2" type="ORF">AUN14_19850</name>
    <name evidence="1" type="ORF">FZI19_14375</name>
</gene>
<dbReference type="NCBIfam" id="NF006035">
    <property type="entry name" value="PRK08177.1"/>
    <property type="match status" value="1"/>
</dbReference>
<keyword evidence="4" id="KW-1185">Reference proteome</keyword>
<dbReference type="SUPFAM" id="SSF51735">
    <property type="entry name" value="NAD(P)-binding Rossmann-fold domains"/>
    <property type="match status" value="1"/>
</dbReference>
<reference evidence="1 4" key="2">
    <citation type="submission" date="2019-08" db="EMBL/GenBank/DDBJ databases">
        <title>Prevalence, distribution, and phylogeny of type two toxin-antitoxin genes possessed by Cronobacter species where C. sakazakii homologs follow sequence type lineages.</title>
        <authorList>
            <person name="Finkelstein S."/>
            <person name="Negrete F."/>
            <person name="Jang H."/>
            <person name="Gopinath G.R."/>
            <person name="Tall B.D."/>
        </authorList>
    </citation>
    <scope>NUCLEOTIDE SEQUENCE [LARGE SCALE GENOMIC DNA]</scope>
    <source>
        <strain evidence="1 4">MOD1_GK1257</strain>
    </source>
</reference>
<evidence type="ECO:0000313" key="3">
    <source>
        <dbReference type="Proteomes" id="UP000244378"/>
    </source>
</evidence>
<dbReference type="EMBL" id="WAGD01000043">
    <property type="protein sequence ID" value="KAB0876171.1"/>
    <property type="molecule type" value="Genomic_DNA"/>
</dbReference>
<dbReference type="InterPro" id="IPR036291">
    <property type="entry name" value="NAD(P)-bd_dom_sf"/>
</dbReference>
<organism evidence="2 3">
    <name type="scientific">Cronobacter muytjensii</name>
    <dbReference type="NCBI Taxonomy" id="413501"/>
    <lineage>
        <taxon>Bacteria</taxon>
        <taxon>Pseudomonadati</taxon>
        <taxon>Pseudomonadota</taxon>
        <taxon>Gammaproteobacteria</taxon>
        <taxon>Enterobacterales</taxon>
        <taxon>Enterobacteriaceae</taxon>
        <taxon>Cronobacter</taxon>
    </lineage>
</organism>
<dbReference type="PRINTS" id="PR00081">
    <property type="entry name" value="GDHRDH"/>
</dbReference>